<dbReference type="Proteomes" id="UP001268819">
    <property type="component" value="Unassembled WGS sequence"/>
</dbReference>
<evidence type="ECO:0000313" key="2">
    <source>
        <dbReference type="EMBL" id="MDR6593564.1"/>
    </source>
</evidence>
<protein>
    <submittedName>
        <fullName evidence="2">ParB family chromosome partitioning protein</fullName>
    </submittedName>
</protein>
<dbReference type="RefSeq" id="WP_310306382.1">
    <property type="nucleotide sequence ID" value="NZ_BAAAXB010000001.1"/>
</dbReference>
<dbReference type="EMBL" id="JAVDSG010000001">
    <property type="protein sequence ID" value="MDR6593564.1"/>
    <property type="molecule type" value="Genomic_DNA"/>
</dbReference>
<dbReference type="Gene3D" id="1.10.10.2830">
    <property type="match status" value="1"/>
</dbReference>
<comment type="caution">
    <text evidence="2">The sequence shown here is derived from an EMBL/GenBank/DDBJ whole genome shotgun (WGS) entry which is preliminary data.</text>
</comment>
<accession>A0ABU1PUJ8</accession>
<dbReference type="SUPFAM" id="SSF109709">
    <property type="entry name" value="KorB DNA-binding domain-like"/>
    <property type="match status" value="1"/>
</dbReference>
<evidence type="ECO:0000256" key="1">
    <source>
        <dbReference type="SAM" id="MobiDB-lite"/>
    </source>
</evidence>
<sequence>MTVNVVAERDTIPDSAPEGSATVEDAMSVAAPPEVEVEVEVEVEPAYPYLKRGVDPRELRAQGNTREVGDIRLKRPELVASVTEHGLNPMVSIVNVAPDPVDGALRVLVGFHRTAAAIAVKELENPELLIDVLVHAPGTTRDVLVAQGIENIHREGYTQAEEAGLYQQLSLSGMGEAEIAQTLTRKIERVQAGLAVASNPRTRAASEALPGTDLLTMAQLAEFDGDEQAHQTLLEVLTRDPRNFEWTLGQLRRERAQRATLAEEVARFTGLGYAIVESTSGLPEDCASLDELCTGEDATALDPTGHGDCPGRAVAVWVDRDLEVEVTHFCAEFTRHGHHTIASVKIAQVQERLRADGVPVVDPDTDGVAYLDELLAAEHAERALTATEHAGCPGHAACVEHEYDRPEPDIHYVCTDYTAHGHVLRTARTARPEPDSAFKAGERKRAEENNKRWRDAKTDRRAWLRKYFAERTSPKLKAKDITLPARVHHWLGLADVLAGDYLSDAAPLHRYACTLLTLGESKDHRRELHPITVQLRRKDTTEPRAILIRLALVVGACEQHWDLGYTDKSADASWRRPSEDTRFYFALLDALGYPLSHIEQLVNNPELDHDKWPHLVPADIGDAPAA</sequence>
<proteinExistence type="predicted"/>
<evidence type="ECO:0000313" key="3">
    <source>
        <dbReference type="Proteomes" id="UP001268819"/>
    </source>
</evidence>
<keyword evidence="3" id="KW-1185">Reference proteome</keyword>
<reference evidence="2 3" key="1">
    <citation type="submission" date="2023-07" db="EMBL/GenBank/DDBJ databases">
        <title>Sequencing the genomes of 1000 actinobacteria strains.</title>
        <authorList>
            <person name="Klenk H.-P."/>
        </authorList>
    </citation>
    <scope>NUCLEOTIDE SEQUENCE [LARGE SCALE GENOMIC DNA]</scope>
    <source>
        <strain evidence="2 3">DSM 43749</strain>
    </source>
</reference>
<feature type="region of interest" description="Disordered" evidence="1">
    <location>
        <begin position="1"/>
        <end position="24"/>
    </location>
</feature>
<feature type="region of interest" description="Disordered" evidence="1">
    <location>
        <begin position="432"/>
        <end position="452"/>
    </location>
</feature>
<gene>
    <name evidence="2" type="ORF">J2S66_001948</name>
</gene>
<name>A0ABU1PUJ8_9PSEU</name>
<organism evidence="2 3">
    <name type="scientific">Saccharothrix longispora</name>
    <dbReference type="NCBI Taxonomy" id="33920"/>
    <lineage>
        <taxon>Bacteria</taxon>
        <taxon>Bacillati</taxon>
        <taxon>Actinomycetota</taxon>
        <taxon>Actinomycetes</taxon>
        <taxon>Pseudonocardiales</taxon>
        <taxon>Pseudonocardiaceae</taxon>
        <taxon>Saccharothrix</taxon>
    </lineage>
</organism>